<accession>A0A7W6BXY6</accession>
<evidence type="ECO:0000313" key="4">
    <source>
        <dbReference type="EMBL" id="MBB3936775.1"/>
    </source>
</evidence>
<dbReference type="SMART" id="SM00448">
    <property type="entry name" value="REC"/>
    <property type="match status" value="1"/>
</dbReference>
<dbReference type="InterPro" id="IPR011006">
    <property type="entry name" value="CheY-like_superfamily"/>
</dbReference>
<protein>
    <submittedName>
        <fullName evidence="4">CheY-like chemotaxis protein</fullName>
    </submittedName>
</protein>
<keyword evidence="1 2" id="KW-0597">Phosphoprotein</keyword>
<feature type="domain" description="Response regulatory" evidence="3">
    <location>
        <begin position="4"/>
        <end position="115"/>
    </location>
</feature>
<dbReference type="EMBL" id="JACIDO010000006">
    <property type="protein sequence ID" value="MBB3936775.1"/>
    <property type="molecule type" value="Genomic_DNA"/>
</dbReference>
<dbReference type="AlphaFoldDB" id="A0A7W6BXY6"/>
<evidence type="ECO:0000313" key="5">
    <source>
        <dbReference type="Proteomes" id="UP000531216"/>
    </source>
</evidence>
<evidence type="ECO:0000256" key="1">
    <source>
        <dbReference type="ARBA" id="ARBA00022553"/>
    </source>
</evidence>
<dbReference type="InterPro" id="IPR001789">
    <property type="entry name" value="Sig_transdc_resp-reg_receiver"/>
</dbReference>
<comment type="caution">
    <text evidence="4">The sequence shown here is derived from an EMBL/GenBank/DDBJ whole genome shotgun (WGS) entry which is preliminary data.</text>
</comment>
<organism evidence="4 5">
    <name type="scientific">Aureimonas phyllosphaerae</name>
    <dbReference type="NCBI Taxonomy" id="1166078"/>
    <lineage>
        <taxon>Bacteria</taxon>
        <taxon>Pseudomonadati</taxon>
        <taxon>Pseudomonadota</taxon>
        <taxon>Alphaproteobacteria</taxon>
        <taxon>Hyphomicrobiales</taxon>
        <taxon>Aurantimonadaceae</taxon>
        <taxon>Aureimonas</taxon>
    </lineage>
</organism>
<dbReference type="PANTHER" id="PTHR44591:SF24">
    <property type="entry name" value="PROTEIN-GLUTAMATE METHYLESTERASE_PROTEIN-GLUTAMINE GLUTAMINASE 1"/>
    <property type="match status" value="1"/>
</dbReference>
<dbReference type="Gene3D" id="3.40.50.2300">
    <property type="match status" value="1"/>
</dbReference>
<dbReference type="RefSeq" id="WP_244545944.1">
    <property type="nucleotide sequence ID" value="NZ_CP181348.1"/>
</dbReference>
<dbReference type="PROSITE" id="PS50110">
    <property type="entry name" value="RESPONSE_REGULATORY"/>
    <property type="match status" value="1"/>
</dbReference>
<evidence type="ECO:0000256" key="2">
    <source>
        <dbReference type="PROSITE-ProRule" id="PRU00169"/>
    </source>
</evidence>
<dbReference type="GO" id="GO:0000160">
    <property type="term" value="P:phosphorelay signal transduction system"/>
    <property type="evidence" value="ECO:0007669"/>
    <property type="project" value="InterPro"/>
</dbReference>
<sequence>MSSVVMVVEDEFFVALDIEDVLTGLGYEMDGPYPTVREAGDGLSAKTPDCAILDVRLKDGDVFPVADALHAAAVPIIFHSGHADDQQLRKRYPSARICSKPSSPSSLQAAIEDAMAASRAARASAG</sequence>
<feature type="modified residue" description="4-aspartylphosphate" evidence="2">
    <location>
        <position position="54"/>
    </location>
</feature>
<evidence type="ECO:0000259" key="3">
    <source>
        <dbReference type="PROSITE" id="PS50110"/>
    </source>
</evidence>
<keyword evidence="5" id="KW-1185">Reference proteome</keyword>
<dbReference type="Proteomes" id="UP000531216">
    <property type="component" value="Unassembled WGS sequence"/>
</dbReference>
<reference evidence="4 5" key="1">
    <citation type="submission" date="2020-08" db="EMBL/GenBank/DDBJ databases">
        <title>Genomic Encyclopedia of Type Strains, Phase IV (KMG-IV): sequencing the most valuable type-strain genomes for metagenomic binning, comparative biology and taxonomic classification.</title>
        <authorList>
            <person name="Goeker M."/>
        </authorList>
    </citation>
    <scope>NUCLEOTIDE SEQUENCE [LARGE SCALE GENOMIC DNA]</scope>
    <source>
        <strain evidence="4 5">DSM 25024</strain>
    </source>
</reference>
<dbReference type="SUPFAM" id="SSF52172">
    <property type="entry name" value="CheY-like"/>
    <property type="match status" value="1"/>
</dbReference>
<gene>
    <name evidence="4" type="ORF">GGR05_002940</name>
</gene>
<dbReference type="PANTHER" id="PTHR44591">
    <property type="entry name" value="STRESS RESPONSE REGULATOR PROTEIN 1"/>
    <property type="match status" value="1"/>
</dbReference>
<dbReference type="InterPro" id="IPR050595">
    <property type="entry name" value="Bact_response_regulator"/>
</dbReference>
<proteinExistence type="predicted"/>
<dbReference type="Pfam" id="PF00072">
    <property type="entry name" value="Response_reg"/>
    <property type="match status" value="1"/>
</dbReference>
<name>A0A7W6BXY6_9HYPH</name>